<accession>A0AA49GL90</accession>
<feature type="domain" description="D-isomer specific 2-hydroxyacid dehydrogenase catalytic" evidence="5">
    <location>
        <begin position="20"/>
        <end position="314"/>
    </location>
</feature>
<dbReference type="Gene3D" id="3.40.50.720">
    <property type="entry name" value="NAD(P)-binding Rossmann-like Domain"/>
    <property type="match status" value="2"/>
</dbReference>
<dbReference type="AlphaFoldDB" id="A0AA49GL90"/>
<evidence type="ECO:0000256" key="1">
    <source>
        <dbReference type="ARBA" id="ARBA00005854"/>
    </source>
</evidence>
<sequence length="318" mass="35553">MSTYRVVFLDTDTVGNVPNLERFQEFGSYTSYPQTSPQKVRERIQDQDIVITNKVPIDADTIKSSSLKLICVAATGTNNVDLEAAREKGIVVKNVENYSTFSVAQVTIGLVLHLLHRTSYYDHYVKSGEYSKQNLFTHLGYSFWQLEGRQFGIIGLGHIGRQVAKVAEALGANITYYSTSGKNNDAVYRQLSLEELLKTSDIVSIHAPLTDKTKDLLTYSQLSIMQKHALLVNTGRGGIVNETDLVRVIDEELIGGAAVDVFSQEPIPVSHPFLQVKLRERLLLTPHIGWASIESRTLLMEKVYDNIKQYMAQQAEVG</sequence>
<dbReference type="PANTHER" id="PTHR43761">
    <property type="entry name" value="D-ISOMER SPECIFIC 2-HYDROXYACID DEHYDROGENASE FAMILY PROTEIN (AFU_ORTHOLOGUE AFUA_1G13630)"/>
    <property type="match status" value="1"/>
</dbReference>
<proteinExistence type="inferred from homology"/>
<organism evidence="7">
    <name type="scientific">Roseihalotalea indica</name>
    <dbReference type="NCBI Taxonomy" id="2867963"/>
    <lineage>
        <taxon>Bacteria</taxon>
        <taxon>Pseudomonadati</taxon>
        <taxon>Bacteroidota</taxon>
        <taxon>Cytophagia</taxon>
        <taxon>Cytophagales</taxon>
        <taxon>Catalimonadaceae</taxon>
        <taxon>Roseihalotalea</taxon>
    </lineage>
</organism>
<evidence type="ECO:0000256" key="4">
    <source>
        <dbReference type="RuleBase" id="RU003719"/>
    </source>
</evidence>
<keyword evidence="3" id="KW-0520">NAD</keyword>
<keyword evidence="2 4" id="KW-0560">Oxidoreductase</keyword>
<dbReference type="NCBIfam" id="NF006263">
    <property type="entry name" value="PRK08410.1"/>
    <property type="match status" value="1"/>
</dbReference>
<dbReference type="GO" id="GO:0051287">
    <property type="term" value="F:NAD binding"/>
    <property type="evidence" value="ECO:0007669"/>
    <property type="project" value="InterPro"/>
</dbReference>
<dbReference type="Pfam" id="PF00389">
    <property type="entry name" value="2-Hacid_dh"/>
    <property type="match status" value="1"/>
</dbReference>
<evidence type="ECO:0000256" key="3">
    <source>
        <dbReference type="ARBA" id="ARBA00023027"/>
    </source>
</evidence>
<comment type="similarity">
    <text evidence="1 4">Belongs to the D-isomer specific 2-hydroxyacid dehydrogenase family.</text>
</comment>
<name>A0AA49GL90_9BACT</name>
<dbReference type="GO" id="GO:0016616">
    <property type="term" value="F:oxidoreductase activity, acting on the CH-OH group of donors, NAD or NADP as acceptor"/>
    <property type="evidence" value="ECO:0007669"/>
    <property type="project" value="InterPro"/>
</dbReference>
<dbReference type="InterPro" id="IPR006139">
    <property type="entry name" value="D-isomer_2_OHA_DH_cat_dom"/>
</dbReference>
<dbReference type="SUPFAM" id="SSF51735">
    <property type="entry name" value="NAD(P)-binding Rossmann-fold domains"/>
    <property type="match status" value="1"/>
</dbReference>
<dbReference type="EMBL" id="CP120682">
    <property type="protein sequence ID" value="WKN36892.1"/>
    <property type="molecule type" value="Genomic_DNA"/>
</dbReference>
<dbReference type="InterPro" id="IPR050418">
    <property type="entry name" value="D-iso_2-hydroxyacid_DH_PdxB"/>
</dbReference>
<evidence type="ECO:0000313" key="7">
    <source>
        <dbReference type="EMBL" id="WKN36892.1"/>
    </source>
</evidence>
<feature type="domain" description="D-isomer specific 2-hydroxyacid dehydrogenase NAD-binding" evidence="6">
    <location>
        <begin position="108"/>
        <end position="289"/>
    </location>
</feature>
<gene>
    <name evidence="7" type="ORF">K4G66_31490</name>
</gene>
<dbReference type="Pfam" id="PF02826">
    <property type="entry name" value="2-Hacid_dh_C"/>
    <property type="match status" value="1"/>
</dbReference>
<reference evidence="7" key="1">
    <citation type="journal article" date="2023" name="Comput. Struct. Biotechnol. J.">
        <title>Discovery of a novel marine Bacteroidetes with a rich repertoire of carbohydrate-active enzymes.</title>
        <authorList>
            <person name="Chen B."/>
            <person name="Liu G."/>
            <person name="Chen Q."/>
            <person name="Wang H."/>
            <person name="Liu L."/>
            <person name="Tang K."/>
        </authorList>
    </citation>
    <scope>NUCLEOTIDE SEQUENCE</scope>
    <source>
        <strain evidence="7">TK19036</strain>
    </source>
</reference>
<evidence type="ECO:0000259" key="6">
    <source>
        <dbReference type="Pfam" id="PF02826"/>
    </source>
</evidence>
<protein>
    <submittedName>
        <fullName evidence="7">D-2-hydroxyacid dehydrogenase</fullName>
    </submittedName>
</protein>
<evidence type="ECO:0000256" key="2">
    <source>
        <dbReference type="ARBA" id="ARBA00023002"/>
    </source>
</evidence>
<dbReference type="SUPFAM" id="SSF52283">
    <property type="entry name" value="Formate/glycerate dehydrogenase catalytic domain-like"/>
    <property type="match status" value="1"/>
</dbReference>
<dbReference type="InterPro" id="IPR036291">
    <property type="entry name" value="NAD(P)-bd_dom_sf"/>
</dbReference>
<reference evidence="7" key="2">
    <citation type="journal article" date="2024" name="Antonie Van Leeuwenhoek">
        <title>Roseihalotalea indica gen. nov., sp. nov., a halophilic Bacteroidetes from mesopelagic Southwest Indian Ocean with higher carbohydrate metabolic potential.</title>
        <authorList>
            <person name="Chen B."/>
            <person name="Zhang M."/>
            <person name="Lin D."/>
            <person name="Ye J."/>
            <person name="Tang K."/>
        </authorList>
    </citation>
    <scope>NUCLEOTIDE SEQUENCE</scope>
    <source>
        <strain evidence="7">TK19036</strain>
    </source>
</reference>
<dbReference type="InterPro" id="IPR006140">
    <property type="entry name" value="D-isomer_DH_NAD-bd"/>
</dbReference>
<dbReference type="PANTHER" id="PTHR43761:SF1">
    <property type="entry name" value="D-ISOMER SPECIFIC 2-HYDROXYACID DEHYDROGENASE CATALYTIC DOMAIN-CONTAINING PROTEIN-RELATED"/>
    <property type="match status" value="1"/>
</dbReference>
<evidence type="ECO:0000259" key="5">
    <source>
        <dbReference type="Pfam" id="PF00389"/>
    </source>
</evidence>